<reference evidence="2 3" key="1">
    <citation type="journal article" date="2016" name="Int. J. Syst. Evol. Microbiol.">
        <title>Caldimicrobium thiodismutans sp. nov., a sulfur-disproportionating bacterium isolated from a hot spring, and emended description of the genus Caldimicrobium.</title>
        <authorList>
            <person name="Kojima H."/>
            <person name="Umezawa K."/>
            <person name="Fukui M."/>
        </authorList>
    </citation>
    <scope>NUCLEOTIDE SEQUENCE [LARGE SCALE GENOMIC DNA]</scope>
    <source>
        <strain evidence="2 3">TF1</strain>
    </source>
</reference>
<evidence type="ECO:0000313" key="3">
    <source>
        <dbReference type="Proteomes" id="UP000068196"/>
    </source>
</evidence>
<dbReference type="KEGG" id="cthi:THC_0711"/>
<dbReference type="EMBL" id="AP014945">
    <property type="protein sequence ID" value="BAU23103.1"/>
    <property type="molecule type" value="Genomic_DNA"/>
</dbReference>
<gene>
    <name evidence="2" type="ORF">THC_0711</name>
</gene>
<dbReference type="OrthoDB" id="158283at2"/>
<dbReference type="Pfam" id="PF07788">
    <property type="entry name" value="PDDEXK_10"/>
    <property type="match status" value="1"/>
</dbReference>
<sequence>MQRAKKSVISKVALKEMLIRDLPELLKEDPLLRDYVASLFKENFAEKRTTEEEIKALLEEIKNLRIESEKRWEEHSKRFEEQTQILKEHSKRLEEHSKRIEEQTQILKEHSKRLEEQTQILKEHSKRLEEHSQILKEHSKKLEEHSQILKEHSKRLEEHSQILKEHSKKLEELSQGNKILMEEILALRKRQDVQIGALGARWGIKSEKTFRNAVKGLLEETFGVKVEHYETTDLEGEVFEGFPGKRVEIDLIIRDGELIVAEIKSSVSPADVLLFERKVKFFEKKEGRKVTRKIIISPMIDDEAKNFCKSLEITFYTDVPDKEEGL</sequence>
<reference evidence="3" key="2">
    <citation type="journal article" date="2016" name="Int. J. Syst. Evol. Microbiol.">
        <title>Caldimicrobium thiodismutans sp. nov., a sulfur-disproportionating bacterium isolated from a hot spring.</title>
        <authorList>
            <person name="Kojima H."/>
            <person name="Umezawa K."/>
            <person name="Fukui M."/>
        </authorList>
    </citation>
    <scope>NUCLEOTIDE SEQUENCE [LARGE SCALE GENOMIC DNA]</scope>
    <source>
        <strain evidence="3">TF1</strain>
    </source>
</reference>
<accession>A0A0U5AXE1</accession>
<dbReference type="InterPro" id="IPR024271">
    <property type="entry name" value="DUF3782"/>
</dbReference>
<dbReference type="Pfam" id="PF12644">
    <property type="entry name" value="DUF3782"/>
    <property type="match status" value="1"/>
</dbReference>
<dbReference type="PANTHER" id="PTHR34314">
    <property type="entry name" value="CRENARCHAEAL PROTEIN, PUTATIVE-RELATED"/>
    <property type="match status" value="1"/>
</dbReference>
<keyword evidence="1" id="KW-0175">Coiled coil</keyword>
<dbReference type="STRING" id="1653476.THC_0711"/>
<proteinExistence type="predicted"/>
<protein>
    <recommendedName>
        <fullName evidence="4">DUF3782 domain-containing protein</fullName>
    </recommendedName>
</protein>
<keyword evidence="3" id="KW-1185">Reference proteome</keyword>
<evidence type="ECO:0008006" key="4">
    <source>
        <dbReference type="Google" id="ProtNLM"/>
    </source>
</evidence>
<dbReference type="InterPro" id="IPR012431">
    <property type="entry name" value="PDDEXK_10"/>
</dbReference>
<dbReference type="Gene3D" id="1.10.287.950">
    <property type="entry name" value="Methyl-accepting chemotaxis protein"/>
    <property type="match status" value="1"/>
</dbReference>
<dbReference type="RefSeq" id="WP_068513424.1">
    <property type="nucleotide sequence ID" value="NZ_AP014945.1"/>
</dbReference>
<evidence type="ECO:0000313" key="2">
    <source>
        <dbReference type="EMBL" id="BAU23103.1"/>
    </source>
</evidence>
<dbReference type="SUPFAM" id="SSF58104">
    <property type="entry name" value="Methyl-accepting chemotaxis protein (MCP) signaling domain"/>
    <property type="match status" value="1"/>
</dbReference>
<feature type="coiled-coil region" evidence="1">
    <location>
        <begin position="47"/>
        <end position="190"/>
    </location>
</feature>
<evidence type="ECO:0000256" key="1">
    <source>
        <dbReference type="SAM" id="Coils"/>
    </source>
</evidence>
<name>A0A0U5AXE1_9BACT</name>
<organism evidence="2 3">
    <name type="scientific">Caldimicrobium thiodismutans</name>
    <dbReference type="NCBI Taxonomy" id="1653476"/>
    <lineage>
        <taxon>Bacteria</taxon>
        <taxon>Pseudomonadati</taxon>
        <taxon>Thermodesulfobacteriota</taxon>
        <taxon>Thermodesulfobacteria</taxon>
        <taxon>Thermodesulfobacteriales</taxon>
        <taxon>Thermodesulfobacteriaceae</taxon>
        <taxon>Caldimicrobium</taxon>
    </lineage>
</organism>
<dbReference type="Proteomes" id="UP000068196">
    <property type="component" value="Chromosome"/>
</dbReference>
<dbReference type="AlphaFoldDB" id="A0A0U5AXE1"/>
<dbReference type="PANTHER" id="PTHR34314:SF6">
    <property type="entry name" value="DUF3782 DOMAIN-CONTAINING PROTEIN"/>
    <property type="match status" value="1"/>
</dbReference>